<dbReference type="InterPro" id="IPR028098">
    <property type="entry name" value="Glyco_trans_4-like_N"/>
</dbReference>
<dbReference type="Proteomes" id="UP001549047">
    <property type="component" value="Unassembled WGS sequence"/>
</dbReference>
<keyword evidence="1" id="KW-0808">Transferase</keyword>
<protein>
    <submittedName>
        <fullName evidence="4">Glycosyltransferase involved in cell wall biosynthesis</fullName>
    </submittedName>
</protein>
<dbReference type="Pfam" id="PF13579">
    <property type="entry name" value="Glyco_trans_4_4"/>
    <property type="match status" value="1"/>
</dbReference>
<proteinExistence type="predicted"/>
<dbReference type="Pfam" id="PF00534">
    <property type="entry name" value="Glycos_transf_1"/>
    <property type="match status" value="1"/>
</dbReference>
<dbReference type="InterPro" id="IPR001296">
    <property type="entry name" value="Glyco_trans_1"/>
</dbReference>
<accession>A0ABV2J5B8</accession>
<dbReference type="RefSeq" id="WP_354557542.1">
    <property type="nucleotide sequence ID" value="NZ_JBEPMB010000006.1"/>
</dbReference>
<evidence type="ECO:0000259" key="3">
    <source>
        <dbReference type="Pfam" id="PF13579"/>
    </source>
</evidence>
<dbReference type="SUPFAM" id="SSF53756">
    <property type="entry name" value="UDP-Glycosyltransferase/glycogen phosphorylase"/>
    <property type="match status" value="1"/>
</dbReference>
<dbReference type="PANTHER" id="PTHR46401:SF2">
    <property type="entry name" value="GLYCOSYLTRANSFERASE WBBK-RELATED"/>
    <property type="match status" value="1"/>
</dbReference>
<evidence type="ECO:0000259" key="2">
    <source>
        <dbReference type="Pfam" id="PF00534"/>
    </source>
</evidence>
<evidence type="ECO:0000313" key="5">
    <source>
        <dbReference type="Proteomes" id="UP001549047"/>
    </source>
</evidence>
<evidence type="ECO:0000256" key="1">
    <source>
        <dbReference type="ARBA" id="ARBA00022679"/>
    </source>
</evidence>
<dbReference type="PANTHER" id="PTHR46401">
    <property type="entry name" value="GLYCOSYLTRANSFERASE WBBK-RELATED"/>
    <property type="match status" value="1"/>
</dbReference>
<reference evidence="4 5" key="1">
    <citation type="submission" date="2024-06" db="EMBL/GenBank/DDBJ databases">
        <title>Genomic Encyclopedia of Type Strains, Phase IV (KMG-IV): sequencing the most valuable type-strain genomes for metagenomic binning, comparative biology and taxonomic classification.</title>
        <authorList>
            <person name="Goeker M."/>
        </authorList>
    </citation>
    <scope>NUCLEOTIDE SEQUENCE [LARGE SCALE GENOMIC DNA]</scope>
    <source>
        <strain evidence="4 5">DSM 29780</strain>
    </source>
</reference>
<feature type="domain" description="Glycosyl transferase family 1" evidence="2">
    <location>
        <begin position="184"/>
        <end position="341"/>
    </location>
</feature>
<gene>
    <name evidence="4" type="ORF">ABID16_003392</name>
</gene>
<comment type="caution">
    <text evidence="4">The sequence shown here is derived from an EMBL/GenBank/DDBJ whole genome shotgun (WGS) entry which is preliminary data.</text>
</comment>
<dbReference type="EMBL" id="JBEPMB010000006">
    <property type="protein sequence ID" value="MET3615049.1"/>
    <property type="molecule type" value="Genomic_DNA"/>
</dbReference>
<keyword evidence="5" id="KW-1185">Reference proteome</keyword>
<evidence type="ECO:0000313" key="4">
    <source>
        <dbReference type="EMBL" id="MET3615049.1"/>
    </source>
</evidence>
<sequence>MANVVHVTTVHPRYDIRIFRKECLTLEAAGFDVQLVVADGKGDEGQDGVTIHDIGLVRGRLKRMTLLPMRAFFHIRRLKPSLVHFHDPEFLPVGYLLRLSGLEVIYDSHEDLPRAILSKEWIRPTLRRAISGLSETIEDFCARRMSAIVAATPHIASRFDRINPRTISVTNYPVISENDALPERKPENAMFIYVGAISRKRAALEMVIATKLAGARLYLAGPFEDAALEAEMRKLPEWDCVTYLGYVDQSALAPYLSKSMAGLLMFYPEPNHINSVPNKMFEYMASALPILCSNFESWKSIVLGNSIGLFCDPTSPENIAGQMKWIIEHRDEAEAMGTKARVIVHEKYRWQNEACKLVALYNRILGKI</sequence>
<dbReference type="Gene3D" id="3.40.50.2000">
    <property type="entry name" value="Glycogen Phosphorylase B"/>
    <property type="match status" value="2"/>
</dbReference>
<name>A0ABV2J5B8_9HYPH</name>
<feature type="domain" description="Glycosyltransferase subfamily 4-like N-terminal" evidence="3">
    <location>
        <begin position="25"/>
        <end position="164"/>
    </location>
</feature>
<organism evidence="4 5">
    <name type="scientific">Rhizobium aquaticum</name>
    <dbReference type="NCBI Taxonomy" id="1549636"/>
    <lineage>
        <taxon>Bacteria</taxon>
        <taxon>Pseudomonadati</taxon>
        <taxon>Pseudomonadota</taxon>
        <taxon>Alphaproteobacteria</taxon>
        <taxon>Hyphomicrobiales</taxon>
        <taxon>Rhizobiaceae</taxon>
        <taxon>Rhizobium/Agrobacterium group</taxon>
        <taxon>Rhizobium</taxon>
    </lineage>
</organism>